<dbReference type="AlphaFoldDB" id="A0A318KR47"/>
<evidence type="ECO:0000313" key="11">
    <source>
        <dbReference type="Proteomes" id="UP000247612"/>
    </source>
</evidence>
<evidence type="ECO:0000313" key="9">
    <source>
        <dbReference type="EMBL" id="MDY5167384.1"/>
    </source>
</evidence>
<dbReference type="STRING" id="1034346.GCA_000313565_00496"/>
<dbReference type="UniPathway" id="UPA00035">
    <property type="reaction ID" value="UER00044"/>
</dbReference>
<comment type="catalytic activity">
    <reaction evidence="8">
        <text>(1S,2R)-1-C-(indol-3-yl)glycerol 3-phosphate + L-serine = D-glyceraldehyde 3-phosphate + L-tryptophan + H2O</text>
        <dbReference type="Rhea" id="RHEA:10532"/>
        <dbReference type="ChEBI" id="CHEBI:15377"/>
        <dbReference type="ChEBI" id="CHEBI:33384"/>
        <dbReference type="ChEBI" id="CHEBI:57912"/>
        <dbReference type="ChEBI" id="CHEBI:58866"/>
        <dbReference type="ChEBI" id="CHEBI:59776"/>
        <dbReference type="EC" id="4.2.1.20"/>
    </reaction>
</comment>
<dbReference type="EMBL" id="JALDAW010000011">
    <property type="protein sequence ID" value="MDY5167384.1"/>
    <property type="molecule type" value="Genomic_DNA"/>
</dbReference>
<evidence type="ECO:0000256" key="6">
    <source>
        <dbReference type="ARBA" id="ARBA00023141"/>
    </source>
</evidence>
<dbReference type="InterPro" id="IPR011060">
    <property type="entry name" value="RibuloseP-bd_barrel"/>
</dbReference>
<gene>
    <name evidence="10" type="ORF">DES51_108102</name>
    <name evidence="9" type="ORF">MQE39_04525</name>
</gene>
<evidence type="ECO:0000256" key="3">
    <source>
        <dbReference type="ARBA" id="ARBA00012043"/>
    </source>
</evidence>
<reference evidence="10 11" key="1">
    <citation type="submission" date="2018-05" db="EMBL/GenBank/DDBJ databases">
        <title>Genomic Encyclopedia of Type Strains, Phase IV (KMG-IV): sequencing the most valuable type-strain genomes for metagenomic binning, comparative biology and taxonomic classification.</title>
        <authorList>
            <person name="Goeker M."/>
        </authorList>
    </citation>
    <scope>NUCLEOTIDE SEQUENCE [LARGE SCALE GENOMIC DNA]</scope>
    <source>
        <strain evidence="10 11">JC118</strain>
    </source>
</reference>
<keyword evidence="11" id="KW-1185">Reference proteome</keyword>
<reference evidence="9" key="2">
    <citation type="submission" date="2022-03" db="EMBL/GenBank/DDBJ databases">
        <title>First case of bacteraemia caused by Dielma fastidiosa in a patient hospitalised with diverticulitis.</title>
        <authorList>
            <person name="Forman-Ankjaer B."/>
            <person name="Hvid-Jensen F."/>
            <person name="Kobel C.M."/>
            <person name="Greve T."/>
        </authorList>
    </citation>
    <scope>NUCLEOTIDE SEQUENCE</scope>
    <source>
        <strain evidence="9">AUH_DF_2021</strain>
    </source>
</reference>
<evidence type="ECO:0000256" key="2">
    <source>
        <dbReference type="ARBA" id="ARBA00011270"/>
    </source>
</evidence>
<comment type="subunit">
    <text evidence="2">Tetramer of two alpha and two beta chains.</text>
</comment>
<dbReference type="GO" id="GO:0005829">
    <property type="term" value="C:cytosol"/>
    <property type="evidence" value="ECO:0007669"/>
    <property type="project" value="TreeGrafter"/>
</dbReference>
<dbReference type="PANTHER" id="PTHR43406:SF1">
    <property type="entry name" value="TRYPTOPHAN SYNTHASE ALPHA CHAIN, CHLOROPLASTIC"/>
    <property type="match status" value="1"/>
</dbReference>
<dbReference type="InterPro" id="IPR013785">
    <property type="entry name" value="Aldolase_TIM"/>
</dbReference>
<comment type="caution">
    <text evidence="10">The sequence shown here is derived from an EMBL/GenBank/DDBJ whole genome shotgun (WGS) entry which is preliminary data.</text>
</comment>
<proteinExistence type="predicted"/>
<dbReference type="InterPro" id="IPR002028">
    <property type="entry name" value="Trp_synthase_suA"/>
</dbReference>
<dbReference type="Gene3D" id="3.20.20.70">
    <property type="entry name" value="Aldolase class I"/>
    <property type="match status" value="1"/>
</dbReference>
<accession>A0A318KR47</accession>
<sequence length="240" mass="26986">MKFIGYIPFGYPNIEKSIEIVETYVAAGCKALEISFPTYDPVDESEMITEYMRKALSNCNDYEKYMTGIQCVRDKHPNLEINLLMFVDIIDQIGLEKLCSFYTKNRIACIICPDIDTNKELKAYLVGNGIKFSSPVHYDFTEAEIKNCLNNDGFVYVQAFPTKGQKVIEGYDTPDKIISYLKRVGVKQPIYAGVGIKTVEDVQLIKAAGADGFFVGGTLMRIMEDDSLQLAIKQFIDAGK</sequence>
<keyword evidence="5" id="KW-0822">Tryptophan biosynthesis</keyword>
<dbReference type="EMBL" id="QJKH01000008">
    <property type="protein sequence ID" value="PXX78175.1"/>
    <property type="molecule type" value="Genomic_DNA"/>
</dbReference>
<dbReference type="SUPFAM" id="SSF51366">
    <property type="entry name" value="Ribulose-phoshate binding barrel"/>
    <property type="match status" value="1"/>
</dbReference>
<dbReference type="RefSeq" id="WP_022936800.1">
    <property type="nucleotide sequence ID" value="NZ_BAABZA010000001.1"/>
</dbReference>
<name>A0A318KR47_9FIRM</name>
<comment type="pathway">
    <text evidence="1">Amino-acid biosynthesis; L-tryptophan biosynthesis; L-tryptophan from chorismate: step 5/5.</text>
</comment>
<dbReference type="PANTHER" id="PTHR43406">
    <property type="entry name" value="TRYPTOPHAN SYNTHASE, ALPHA CHAIN"/>
    <property type="match status" value="1"/>
</dbReference>
<evidence type="ECO:0000256" key="8">
    <source>
        <dbReference type="ARBA" id="ARBA00049047"/>
    </source>
</evidence>
<dbReference type="EC" id="4.2.1.20" evidence="3"/>
<protein>
    <recommendedName>
        <fullName evidence="3">tryptophan synthase</fullName>
        <ecNumber evidence="3">4.2.1.20</ecNumber>
    </recommendedName>
</protein>
<keyword evidence="6" id="KW-0057">Aromatic amino acid biosynthesis</keyword>
<organism evidence="10 11">
    <name type="scientific">Dielma fastidiosa</name>
    <dbReference type="NCBI Taxonomy" id="1034346"/>
    <lineage>
        <taxon>Bacteria</taxon>
        <taxon>Bacillati</taxon>
        <taxon>Bacillota</taxon>
        <taxon>Erysipelotrichia</taxon>
        <taxon>Erysipelotrichales</taxon>
        <taxon>Erysipelotrichaceae</taxon>
        <taxon>Dielma</taxon>
    </lineage>
</organism>
<keyword evidence="4" id="KW-0028">Amino-acid biosynthesis</keyword>
<evidence type="ECO:0000313" key="10">
    <source>
        <dbReference type="EMBL" id="PXX78175.1"/>
    </source>
</evidence>
<evidence type="ECO:0000256" key="7">
    <source>
        <dbReference type="ARBA" id="ARBA00023239"/>
    </source>
</evidence>
<dbReference type="Proteomes" id="UP001276902">
    <property type="component" value="Unassembled WGS sequence"/>
</dbReference>
<evidence type="ECO:0000256" key="4">
    <source>
        <dbReference type="ARBA" id="ARBA00022605"/>
    </source>
</evidence>
<evidence type="ECO:0000256" key="5">
    <source>
        <dbReference type="ARBA" id="ARBA00022822"/>
    </source>
</evidence>
<dbReference type="Proteomes" id="UP000247612">
    <property type="component" value="Unassembled WGS sequence"/>
</dbReference>
<keyword evidence="7 9" id="KW-0456">Lyase</keyword>
<dbReference type="Pfam" id="PF00290">
    <property type="entry name" value="Trp_syntA"/>
    <property type="match status" value="1"/>
</dbReference>
<evidence type="ECO:0000256" key="1">
    <source>
        <dbReference type="ARBA" id="ARBA00004733"/>
    </source>
</evidence>
<dbReference type="GO" id="GO:0004834">
    <property type="term" value="F:tryptophan synthase activity"/>
    <property type="evidence" value="ECO:0007669"/>
    <property type="project" value="UniProtKB-EC"/>
</dbReference>